<evidence type="ECO:0000256" key="1">
    <source>
        <dbReference type="SAM" id="MobiDB-lite"/>
    </source>
</evidence>
<dbReference type="RefSeq" id="WP_134086222.1">
    <property type="nucleotide sequence ID" value="NZ_PECL01000010.1"/>
</dbReference>
<dbReference type="Proteomes" id="UP000294604">
    <property type="component" value="Unassembled WGS sequence"/>
</dbReference>
<feature type="region of interest" description="Disordered" evidence="1">
    <location>
        <begin position="259"/>
        <end position="280"/>
    </location>
</feature>
<evidence type="ECO:0008006" key="4">
    <source>
        <dbReference type="Google" id="ProtNLM"/>
    </source>
</evidence>
<organism evidence="2 3">
    <name type="scientific">Mycobacteroides salmoniphilum</name>
    <dbReference type="NCBI Taxonomy" id="404941"/>
    <lineage>
        <taxon>Bacteria</taxon>
        <taxon>Bacillati</taxon>
        <taxon>Actinomycetota</taxon>
        <taxon>Actinomycetes</taxon>
        <taxon>Mycobacteriales</taxon>
        <taxon>Mycobacteriaceae</taxon>
        <taxon>Mycobacteroides</taxon>
    </lineage>
</organism>
<sequence>MSVRRGLVVLAVLVPVAGCSYFGARHADDWRSRTDVDSAELAVNAALRNIDPCGFVDAESIKVRIPRAISYGHTEGFDRCTLQLGAYDGDFVSDVSATIGFDLAPAPTLLPEPPVDSTEVNGIAVSHVLGPTSNRGWCRYVFNLDASDAPDVSSQGGAADLMKRVRLVVVASLARDPGPGRPVYPCKEAIAIATGAAQIRSRHLPVRSDSAVRPAEQDPCSLLADLRGFASYRPGNSGVLEKELYTCWFSAGPPEDRKAQGVGLTLRPVDPREPDTSEYGSERHSVVEQDDGVELHVSTVTRTYDKPFCEVYVFLGRNYSPTYLTPEGARPQDVRVPAAVLRGTSSCDDVKAVAVAAGKKFGQL</sequence>
<proteinExistence type="predicted"/>
<protein>
    <recommendedName>
        <fullName evidence="4">DUF3558 domain-containing protein</fullName>
    </recommendedName>
</protein>
<accession>A0A4R8SRG3</accession>
<comment type="caution">
    <text evidence="2">The sequence shown here is derived from an EMBL/GenBank/DDBJ whole genome shotgun (WGS) entry which is preliminary data.</text>
</comment>
<evidence type="ECO:0000313" key="2">
    <source>
        <dbReference type="EMBL" id="TEA02399.1"/>
    </source>
</evidence>
<name>A0A4R8SRG3_9MYCO</name>
<reference evidence="2 3" key="1">
    <citation type="journal article" date="2019" name="Sci. Rep.">
        <title>Extended insight into the Mycobacterium chelonae-abscessus complex through whole genome sequencing of Mycobacterium salmoniphilum outbreak and Mycobacterium salmoniphilum-like strains.</title>
        <authorList>
            <person name="Behra P.R.K."/>
            <person name="Das S."/>
            <person name="Pettersson B.M.F."/>
            <person name="Shirreff L."/>
            <person name="DuCote T."/>
            <person name="Jacobsson K.G."/>
            <person name="Ennis D.G."/>
            <person name="Kirsebom L.A."/>
        </authorList>
    </citation>
    <scope>NUCLEOTIDE SEQUENCE [LARGE SCALE GENOMIC DNA]</scope>
    <source>
        <strain evidence="2 3">CCUG 60884</strain>
    </source>
</reference>
<dbReference type="AlphaFoldDB" id="A0A4R8SRG3"/>
<gene>
    <name evidence="2" type="ORF">CCUG60884_03531</name>
</gene>
<feature type="compositionally biased region" description="Basic and acidic residues" evidence="1">
    <location>
        <begin position="269"/>
        <end position="280"/>
    </location>
</feature>
<dbReference type="EMBL" id="PECL01000010">
    <property type="protein sequence ID" value="TEA02399.1"/>
    <property type="molecule type" value="Genomic_DNA"/>
</dbReference>
<evidence type="ECO:0000313" key="3">
    <source>
        <dbReference type="Proteomes" id="UP000294604"/>
    </source>
</evidence>